<dbReference type="PRINTS" id="PR00598">
    <property type="entry name" value="HTHMARR"/>
</dbReference>
<evidence type="ECO:0000313" key="5">
    <source>
        <dbReference type="EMBL" id="UVI28942.1"/>
    </source>
</evidence>
<keyword evidence="2" id="KW-0238">DNA-binding</keyword>
<dbReference type="RefSeq" id="WP_258385029.1">
    <property type="nucleotide sequence ID" value="NZ_CP091430.1"/>
</dbReference>
<protein>
    <submittedName>
        <fullName evidence="5">MarR family transcriptional regulator</fullName>
    </submittedName>
</protein>
<gene>
    <name evidence="5" type="ORF">L1F29_26400</name>
</gene>
<dbReference type="Proteomes" id="UP001057877">
    <property type="component" value="Chromosome"/>
</dbReference>
<keyword evidence="3" id="KW-0804">Transcription</keyword>
<dbReference type="PROSITE" id="PS01117">
    <property type="entry name" value="HTH_MARR_1"/>
    <property type="match status" value="1"/>
</dbReference>
<evidence type="ECO:0000259" key="4">
    <source>
        <dbReference type="PROSITE" id="PS50995"/>
    </source>
</evidence>
<proteinExistence type="predicted"/>
<dbReference type="PANTHER" id="PTHR33164">
    <property type="entry name" value="TRANSCRIPTIONAL REGULATOR, MARR FAMILY"/>
    <property type="match status" value="1"/>
</dbReference>
<keyword evidence="1" id="KW-0805">Transcription regulation</keyword>
<dbReference type="InterPro" id="IPR036390">
    <property type="entry name" value="WH_DNA-bd_sf"/>
</dbReference>
<evidence type="ECO:0000256" key="2">
    <source>
        <dbReference type="ARBA" id="ARBA00023125"/>
    </source>
</evidence>
<dbReference type="Gene3D" id="1.10.10.10">
    <property type="entry name" value="Winged helix-like DNA-binding domain superfamily/Winged helix DNA-binding domain"/>
    <property type="match status" value="1"/>
</dbReference>
<reference evidence="5" key="1">
    <citation type="submission" date="2022-01" db="EMBL/GenBank/DDBJ databases">
        <title>Paenibacillus spongiae sp. nov., isolated from marine sponge.</title>
        <authorList>
            <person name="Li Z."/>
            <person name="Zhang M."/>
        </authorList>
    </citation>
    <scope>NUCLEOTIDE SEQUENCE</scope>
    <source>
        <strain evidence="5">PHS-Z3</strain>
    </source>
</reference>
<dbReference type="PROSITE" id="PS50995">
    <property type="entry name" value="HTH_MARR_2"/>
    <property type="match status" value="1"/>
</dbReference>
<sequence length="136" mass="15243">MVVLSKAYKSVIDRALQDIKSYGLSASEFGIMDVLYNKGKFPIQQIGGKILITSGTMTYNVDKLEQKSLLRRIPCTEDRRVVHAELTNEGRELFERIFPTHSASIHKAMSGLTNSQKQEAIALLKQLGKGVHEHDN</sequence>
<dbReference type="EMBL" id="CP091430">
    <property type="protein sequence ID" value="UVI28942.1"/>
    <property type="molecule type" value="Genomic_DNA"/>
</dbReference>
<dbReference type="Pfam" id="PF01047">
    <property type="entry name" value="MarR"/>
    <property type="match status" value="1"/>
</dbReference>
<evidence type="ECO:0000256" key="3">
    <source>
        <dbReference type="ARBA" id="ARBA00023163"/>
    </source>
</evidence>
<organism evidence="5 6">
    <name type="scientific">Paenibacillus spongiae</name>
    <dbReference type="NCBI Taxonomy" id="2909671"/>
    <lineage>
        <taxon>Bacteria</taxon>
        <taxon>Bacillati</taxon>
        <taxon>Bacillota</taxon>
        <taxon>Bacilli</taxon>
        <taxon>Bacillales</taxon>
        <taxon>Paenibacillaceae</taxon>
        <taxon>Paenibacillus</taxon>
    </lineage>
</organism>
<name>A0ABY5S4W8_9BACL</name>
<dbReference type="InterPro" id="IPR039422">
    <property type="entry name" value="MarR/SlyA-like"/>
</dbReference>
<evidence type="ECO:0000313" key="6">
    <source>
        <dbReference type="Proteomes" id="UP001057877"/>
    </source>
</evidence>
<feature type="domain" description="HTH marR-type" evidence="4">
    <location>
        <begin position="1"/>
        <end position="129"/>
    </location>
</feature>
<dbReference type="SUPFAM" id="SSF46785">
    <property type="entry name" value="Winged helix' DNA-binding domain"/>
    <property type="match status" value="1"/>
</dbReference>
<dbReference type="PANTHER" id="PTHR33164:SF56">
    <property type="entry name" value="HTH-TYPE TRANSCRIPTIONAL REGULATOR MHQR"/>
    <property type="match status" value="1"/>
</dbReference>
<dbReference type="InterPro" id="IPR023187">
    <property type="entry name" value="Tscrpt_reg_MarR-type_CS"/>
</dbReference>
<dbReference type="InterPro" id="IPR000835">
    <property type="entry name" value="HTH_MarR-typ"/>
</dbReference>
<keyword evidence="6" id="KW-1185">Reference proteome</keyword>
<dbReference type="SMART" id="SM00347">
    <property type="entry name" value="HTH_MARR"/>
    <property type="match status" value="1"/>
</dbReference>
<evidence type="ECO:0000256" key="1">
    <source>
        <dbReference type="ARBA" id="ARBA00023015"/>
    </source>
</evidence>
<dbReference type="InterPro" id="IPR036388">
    <property type="entry name" value="WH-like_DNA-bd_sf"/>
</dbReference>
<accession>A0ABY5S4W8</accession>